<comment type="caution">
    <text evidence="5">The sequence shown here is derived from an EMBL/GenBank/DDBJ whole genome shotgun (WGS) entry which is preliminary data.</text>
</comment>
<dbReference type="InterPro" id="IPR004843">
    <property type="entry name" value="Calcineurin-like_PHP"/>
</dbReference>
<evidence type="ECO:0000256" key="1">
    <source>
        <dbReference type="ARBA" id="ARBA00022729"/>
    </source>
</evidence>
<feature type="domain" description="Purple acid phosphatase N-terminal" evidence="4">
    <location>
        <begin position="50"/>
        <end position="128"/>
    </location>
</feature>
<gene>
    <name evidence="5" type="ORF">ENV60_00385</name>
</gene>
<dbReference type="InterPro" id="IPR039331">
    <property type="entry name" value="PAPs-like"/>
</dbReference>
<dbReference type="Gene3D" id="2.60.40.380">
    <property type="entry name" value="Purple acid phosphatase-like, N-terminal"/>
    <property type="match status" value="1"/>
</dbReference>
<keyword evidence="2" id="KW-1133">Transmembrane helix</keyword>
<name>A0A7C4TCE2_UNCW3</name>
<keyword evidence="2" id="KW-0812">Transmembrane</keyword>
<keyword evidence="1" id="KW-0732">Signal</keyword>
<dbReference type="InterPro" id="IPR029052">
    <property type="entry name" value="Metallo-depent_PP-like"/>
</dbReference>
<dbReference type="InterPro" id="IPR008963">
    <property type="entry name" value="Purple_acid_Pase-like_N"/>
</dbReference>
<dbReference type="PANTHER" id="PTHR22953">
    <property type="entry name" value="ACID PHOSPHATASE RELATED"/>
    <property type="match status" value="1"/>
</dbReference>
<dbReference type="GO" id="GO:0003993">
    <property type="term" value="F:acid phosphatase activity"/>
    <property type="evidence" value="ECO:0007669"/>
    <property type="project" value="InterPro"/>
</dbReference>
<dbReference type="SUPFAM" id="SSF49363">
    <property type="entry name" value="Purple acid phosphatase, N-terminal domain"/>
    <property type="match status" value="1"/>
</dbReference>
<feature type="domain" description="Calcineurin-like phosphoesterase" evidence="3">
    <location>
        <begin position="159"/>
        <end position="308"/>
    </location>
</feature>
<evidence type="ECO:0000259" key="3">
    <source>
        <dbReference type="Pfam" id="PF00149"/>
    </source>
</evidence>
<dbReference type="Pfam" id="PF16656">
    <property type="entry name" value="Pur_ac_phosph_N"/>
    <property type="match status" value="1"/>
</dbReference>
<dbReference type="EMBL" id="DTGZ01000007">
    <property type="protein sequence ID" value="HGV96742.1"/>
    <property type="molecule type" value="Genomic_DNA"/>
</dbReference>
<dbReference type="Gene3D" id="3.60.21.10">
    <property type="match status" value="1"/>
</dbReference>
<sequence>MLNRNFSTKLQILSEHRNQVFTIIIILMVGVSEIIGAPRVFFEYFDSKPYINPTKTPTNSVYINWNTVNPDSTIVVYGLTPAITDTVRGSGVEYYHHTLLQNLLPDTIYYYRVLPNGNLNTFRTFAATTDSFYFIVYGDTRTDSVAHQSVIDRMLDYPSEFIVHSGDLVGTGDNTVDWRIFFNTTDTILQSKLFLPSIGNHEYPFWPYDTLFVLPDSENYYSVDYANCHFIVLNTEMNLSGVQKTWMISDLSSASANPGIAWIIAIFHRPPYSSGLGHGSQLDVRNEWCPVFEQYGVDIAFSGHDHIYERTIPINNVVYIVTGGGGAPLHAVVDSPWTACAQSTYHFCWLKIKDKRLELYAIKPDGTIFDSLIIEKESGIESYKEEKPIDLSIAPNPFRRQVSIIIHNTEAEIEERNLFRLHPSGISIYNAMGKCIKVLPGPDHISHYGNSRVSVFIWSGEDEYGNGMPSGVYFIRLNNQKETLTEKVVILR</sequence>
<dbReference type="GO" id="GO:0046872">
    <property type="term" value="F:metal ion binding"/>
    <property type="evidence" value="ECO:0007669"/>
    <property type="project" value="InterPro"/>
</dbReference>
<reference evidence="5" key="1">
    <citation type="journal article" date="2020" name="mSystems">
        <title>Genome- and Community-Level Interaction Insights into Carbon Utilization and Element Cycling Functions of Hydrothermarchaeota in Hydrothermal Sediment.</title>
        <authorList>
            <person name="Zhou Z."/>
            <person name="Liu Y."/>
            <person name="Xu W."/>
            <person name="Pan J."/>
            <person name="Luo Z.H."/>
            <person name="Li M."/>
        </authorList>
    </citation>
    <scope>NUCLEOTIDE SEQUENCE [LARGE SCALE GENOMIC DNA]</scope>
    <source>
        <strain evidence="5">SpSt-774</strain>
    </source>
</reference>
<dbReference type="Pfam" id="PF00149">
    <property type="entry name" value="Metallophos"/>
    <property type="match status" value="1"/>
</dbReference>
<dbReference type="NCBIfam" id="TIGR04183">
    <property type="entry name" value="Por_Secre_tail"/>
    <property type="match status" value="1"/>
</dbReference>
<dbReference type="AlphaFoldDB" id="A0A7C4TCE2"/>
<dbReference type="InterPro" id="IPR026444">
    <property type="entry name" value="Secre_tail"/>
</dbReference>
<dbReference type="PANTHER" id="PTHR22953:SF153">
    <property type="entry name" value="PURPLE ACID PHOSPHATASE"/>
    <property type="match status" value="1"/>
</dbReference>
<evidence type="ECO:0000313" key="5">
    <source>
        <dbReference type="EMBL" id="HGV96742.1"/>
    </source>
</evidence>
<dbReference type="SUPFAM" id="SSF56300">
    <property type="entry name" value="Metallo-dependent phosphatases"/>
    <property type="match status" value="1"/>
</dbReference>
<protein>
    <submittedName>
        <fullName evidence="5">T9SS type A sorting domain-containing protein</fullName>
    </submittedName>
</protein>
<evidence type="ECO:0000259" key="4">
    <source>
        <dbReference type="Pfam" id="PF16656"/>
    </source>
</evidence>
<dbReference type="InterPro" id="IPR015914">
    <property type="entry name" value="PAPs_N"/>
</dbReference>
<keyword evidence="2" id="KW-0472">Membrane</keyword>
<feature type="transmembrane region" description="Helical" evidence="2">
    <location>
        <begin position="20"/>
        <end position="42"/>
    </location>
</feature>
<accession>A0A7C4TCE2</accession>
<proteinExistence type="predicted"/>
<dbReference type="Gene3D" id="2.60.40.4070">
    <property type="match status" value="1"/>
</dbReference>
<evidence type="ECO:0000256" key="2">
    <source>
        <dbReference type="SAM" id="Phobius"/>
    </source>
</evidence>
<organism evidence="5">
    <name type="scientific">candidate division WOR-3 bacterium</name>
    <dbReference type="NCBI Taxonomy" id="2052148"/>
    <lineage>
        <taxon>Bacteria</taxon>
        <taxon>Bacteria division WOR-3</taxon>
    </lineage>
</organism>